<protein>
    <submittedName>
        <fullName evidence="4">Mannitol dehydrogenase domain protein</fullName>
    </submittedName>
</protein>
<dbReference type="HOGENOM" id="CLU_027324_0_1_5"/>
<dbReference type="GO" id="GO:0016616">
    <property type="term" value="F:oxidoreductase activity, acting on the CH-OH group of donors, NAD or NADP as acceptor"/>
    <property type="evidence" value="ECO:0007669"/>
    <property type="project" value="TreeGrafter"/>
</dbReference>
<accession>D9QMZ2</accession>
<feature type="domain" description="Mannitol dehydrogenase N-terminal" evidence="2">
    <location>
        <begin position="31"/>
        <end position="279"/>
    </location>
</feature>
<keyword evidence="1" id="KW-0560">Oxidoreductase</keyword>
<evidence type="ECO:0000313" key="4">
    <source>
        <dbReference type="EMBL" id="ADL02148.1"/>
    </source>
</evidence>
<dbReference type="Gene3D" id="1.10.1040.10">
    <property type="entry name" value="N-(1-d-carboxylethyl)-l-norvaline Dehydrogenase, domain 2"/>
    <property type="match status" value="1"/>
</dbReference>
<dbReference type="PANTHER" id="PTHR43362">
    <property type="entry name" value="MANNITOL DEHYDROGENASE DSF1-RELATED"/>
    <property type="match status" value="1"/>
</dbReference>
<dbReference type="AlphaFoldDB" id="D9QMZ2"/>
<dbReference type="eggNOG" id="COG0246">
    <property type="taxonomic scope" value="Bacteria"/>
</dbReference>
<evidence type="ECO:0000313" key="5">
    <source>
        <dbReference type="Proteomes" id="UP000002696"/>
    </source>
</evidence>
<proteinExistence type="predicted"/>
<dbReference type="InterPro" id="IPR000669">
    <property type="entry name" value="Mannitol_DH"/>
</dbReference>
<name>D9QMZ2_BRESC</name>
<dbReference type="OrthoDB" id="271711at2"/>
<evidence type="ECO:0000259" key="3">
    <source>
        <dbReference type="Pfam" id="PF08125"/>
    </source>
</evidence>
<dbReference type="BioCyc" id="BSUB633149:G1GM8-2854-MONOMER"/>
<dbReference type="KEGG" id="bsb:Bresu_2841"/>
<evidence type="ECO:0000259" key="2">
    <source>
        <dbReference type="Pfam" id="PF01232"/>
    </source>
</evidence>
<feature type="domain" description="Mannitol dehydrogenase C-terminal" evidence="3">
    <location>
        <begin position="288"/>
        <end position="469"/>
    </location>
</feature>
<dbReference type="InterPro" id="IPR036291">
    <property type="entry name" value="NAD(P)-bd_dom_sf"/>
</dbReference>
<dbReference type="PRINTS" id="PR00084">
    <property type="entry name" value="MTLDHDRGNASE"/>
</dbReference>
<dbReference type="Pfam" id="PF01232">
    <property type="entry name" value="Mannitol_dh"/>
    <property type="match status" value="1"/>
</dbReference>
<sequence>MIAPRLCRATLGSLPEGVAGLTYDPSRITAGIVHLGPGAFHRAHMAHYVHAQMSRGQAMDWGIIGAGLTSFDARVREALAPQDWLYTLVERDDQGASAQVVGSIVEVLPPVGTGAILDAIDRPGIRIVSLTVSETGYCLDATTRRLDRTNPLIASDLAHPRQPGSVIGLLVEACRRRRDAGRPAFTALSCDNLPGNGGLLRAAVLEFAAQVDPGLGDWIATHARFPATMVDRITPVTRPEDVAMLTRTWGLNDGWPIVCEPYAQWVIEDDFADGRPDWEAVGVQFTADVAPYERMKLRLLNASHLALASLGWLRGHSMVAEAMRDPALERCIRALMETELSPTLPADLPVDLAAYQDRIVTRFSNRTLQDTVERINTDASINMLLDPIRDRLADGRPIRRLSLAVAAWIRRLALIEDDALALRHPLADALTSLARGGATGEAQILARSDVFGDLSGNAAFLTAVTRRLRVMTTVRIPARVML</sequence>
<dbReference type="InterPro" id="IPR050988">
    <property type="entry name" value="Mannitol_DH/Oxidoreductase"/>
</dbReference>
<dbReference type="RefSeq" id="WP_013270249.1">
    <property type="nucleotide sequence ID" value="NC_014375.1"/>
</dbReference>
<dbReference type="Gene3D" id="3.40.50.720">
    <property type="entry name" value="NAD(P)-binding Rossmann-like Domain"/>
    <property type="match status" value="1"/>
</dbReference>
<dbReference type="InterPro" id="IPR013328">
    <property type="entry name" value="6PGD_dom2"/>
</dbReference>
<dbReference type="Pfam" id="PF08125">
    <property type="entry name" value="Mannitol_dh_C"/>
    <property type="match status" value="1"/>
</dbReference>
<evidence type="ECO:0000256" key="1">
    <source>
        <dbReference type="ARBA" id="ARBA00023002"/>
    </source>
</evidence>
<dbReference type="InParanoid" id="D9QMZ2"/>
<dbReference type="InterPro" id="IPR008927">
    <property type="entry name" value="6-PGluconate_DH-like_C_sf"/>
</dbReference>
<keyword evidence="5" id="KW-1185">Reference proteome</keyword>
<dbReference type="SUPFAM" id="SSF51735">
    <property type="entry name" value="NAD(P)-binding Rossmann-fold domains"/>
    <property type="match status" value="1"/>
</dbReference>
<dbReference type="Proteomes" id="UP000002696">
    <property type="component" value="Chromosome"/>
</dbReference>
<dbReference type="STRING" id="633149.Bresu_2841"/>
<dbReference type="InterPro" id="IPR013131">
    <property type="entry name" value="Mannitol_DH_N"/>
</dbReference>
<dbReference type="PANTHER" id="PTHR43362:SF1">
    <property type="entry name" value="MANNITOL DEHYDROGENASE 2-RELATED"/>
    <property type="match status" value="1"/>
</dbReference>
<gene>
    <name evidence="4" type="ordered locus">Bresu_2841</name>
</gene>
<dbReference type="SUPFAM" id="SSF48179">
    <property type="entry name" value="6-phosphogluconate dehydrogenase C-terminal domain-like"/>
    <property type="match status" value="1"/>
</dbReference>
<dbReference type="InterPro" id="IPR013118">
    <property type="entry name" value="Mannitol_DH_C"/>
</dbReference>
<reference evidence="5" key="1">
    <citation type="journal article" date="2011" name="J. Bacteriol.">
        <title>Genome sequences of eight morphologically diverse alphaproteobacteria.</title>
        <authorList>
            <consortium name="US DOE Joint Genome Institute"/>
            <person name="Brown P.J."/>
            <person name="Kysela D.T."/>
            <person name="Buechlein A."/>
            <person name="Hemmerich C."/>
            <person name="Brun Y.V."/>
        </authorList>
    </citation>
    <scope>NUCLEOTIDE SEQUENCE [LARGE SCALE GENOMIC DNA]</scope>
    <source>
        <strain evidence="5">ATCC 15264 / DSM 4735 / LMG 14903 / NBRC 16000 / CB 81</strain>
    </source>
</reference>
<dbReference type="EMBL" id="CP002102">
    <property type="protein sequence ID" value="ADL02148.1"/>
    <property type="molecule type" value="Genomic_DNA"/>
</dbReference>
<organism evidence="4 5">
    <name type="scientific">Brevundimonas subvibrioides (strain ATCC 15264 / DSM 4735 / LMG 14903 / NBRC 16000 / CB 81)</name>
    <name type="common">Caulobacter subvibrioides</name>
    <dbReference type="NCBI Taxonomy" id="633149"/>
    <lineage>
        <taxon>Bacteria</taxon>
        <taxon>Pseudomonadati</taxon>
        <taxon>Pseudomonadota</taxon>
        <taxon>Alphaproteobacteria</taxon>
        <taxon>Caulobacterales</taxon>
        <taxon>Caulobacteraceae</taxon>
        <taxon>Brevundimonas</taxon>
    </lineage>
</organism>